<dbReference type="EMBL" id="MVGT01003726">
    <property type="protein sequence ID" value="OVA03336.1"/>
    <property type="molecule type" value="Genomic_DNA"/>
</dbReference>
<organism evidence="2 3">
    <name type="scientific">Macleaya cordata</name>
    <name type="common">Five-seeded plume-poppy</name>
    <name type="synonym">Bocconia cordata</name>
    <dbReference type="NCBI Taxonomy" id="56857"/>
    <lineage>
        <taxon>Eukaryota</taxon>
        <taxon>Viridiplantae</taxon>
        <taxon>Streptophyta</taxon>
        <taxon>Embryophyta</taxon>
        <taxon>Tracheophyta</taxon>
        <taxon>Spermatophyta</taxon>
        <taxon>Magnoliopsida</taxon>
        <taxon>Ranunculales</taxon>
        <taxon>Papaveraceae</taxon>
        <taxon>Papaveroideae</taxon>
        <taxon>Macleaya</taxon>
    </lineage>
</organism>
<dbReference type="AlphaFoldDB" id="A0A200PYT7"/>
<name>A0A200PYT7_MACCD</name>
<evidence type="ECO:0000256" key="1">
    <source>
        <dbReference type="SAM" id="MobiDB-lite"/>
    </source>
</evidence>
<evidence type="ECO:0000313" key="3">
    <source>
        <dbReference type="Proteomes" id="UP000195402"/>
    </source>
</evidence>
<feature type="region of interest" description="Disordered" evidence="1">
    <location>
        <begin position="73"/>
        <end position="113"/>
    </location>
</feature>
<proteinExistence type="predicted"/>
<sequence>MADDSDSETSFPEHLISSRNRDLSFFLPFIWGFQGLLQEEKPMTHRHKPRSMVVGVLLLGFVRYQKKKAYHRHQKPRLMRCHEEGSKKRSCDGGGKEEDRERRGERDLREFYY</sequence>
<comment type="caution">
    <text evidence="2">The sequence shown here is derived from an EMBL/GenBank/DDBJ whole genome shotgun (WGS) entry which is preliminary data.</text>
</comment>
<protein>
    <submittedName>
        <fullName evidence="2">Uncharacterized protein</fullName>
    </submittedName>
</protein>
<dbReference type="Proteomes" id="UP000195402">
    <property type="component" value="Unassembled WGS sequence"/>
</dbReference>
<gene>
    <name evidence="2" type="ORF">BVC80_1509g3</name>
</gene>
<keyword evidence="3" id="KW-1185">Reference proteome</keyword>
<reference evidence="2 3" key="1">
    <citation type="journal article" date="2017" name="Mol. Plant">
        <title>The Genome of Medicinal Plant Macleaya cordata Provides New Insights into Benzylisoquinoline Alkaloids Metabolism.</title>
        <authorList>
            <person name="Liu X."/>
            <person name="Liu Y."/>
            <person name="Huang P."/>
            <person name="Ma Y."/>
            <person name="Qing Z."/>
            <person name="Tang Q."/>
            <person name="Cao H."/>
            <person name="Cheng P."/>
            <person name="Zheng Y."/>
            <person name="Yuan Z."/>
            <person name="Zhou Y."/>
            <person name="Liu J."/>
            <person name="Tang Z."/>
            <person name="Zhuo Y."/>
            <person name="Zhang Y."/>
            <person name="Yu L."/>
            <person name="Huang J."/>
            <person name="Yang P."/>
            <person name="Peng Q."/>
            <person name="Zhang J."/>
            <person name="Jiang W."/>
            <person name="Zhang Z."/>
            <person name="Lin K."/>
            <person name="Ro D.K."/>
            <person name="Chen X."/>
            <person name="Xiong X."/>
            <person name="Shang Y."/>
            <person name="Huang S."/>
            <person name="Zeng J."/>
        </authorList>
    </citation>
    <scope>NUCLEOTIDE SEQUENCE [LARGE SCALE GENOMIC DNA]</scope>
    <source>
        <strain evidence="3">cv. BLH2017</strain>
        <tissue evidence="2">Root</tissue>
    </source>
</reference>
<accession>A0A200PYT7</accession>
<dbReference type="InParanoid" id="A0A200PYT7"/>
<feature type="compositionally biased region" description="Basic and acidic residues" evidence="1">
    <location>
        <begin position="80"/>
        <end position="113"/>
    </location>
</feature>
<evidence type="ECO:0000313" key="2">
    <source>
        <dbReference type="EMBL" id="OVA03336.1"/>
    </source>
</evidence>